<sequence>MVAQPSPDQTMKLKLNN</sequence>
<accession>A0A2P2QLX4</accession>
<name>A0A2P2QLX4_RHIMU</name>
<proteinExistence type="predicted"/>
<reference evidence="1" key="1">
    <citation type="submission" date="2018-02" db="EMBL/GenBank/DDBJ databases">
        <title>Rhizophora mucronata_Transcriptome.</title>
        <authorList>
            <person name="Meera S.P."/>
            <person name="Sreeshan A."/>
            <person name="Augustine A."/>
        </authorList>
    </citation>
    <scope>NUCLEOTIDE SEQUENCE</scope>
    <source>
        <tissue evidence="1">Leaf</tissue>
    </source>
</reference>
<organism evidence="1">
    <name type="scientific">Rhizophora mucronata</name>
    <name type="common">Asiatic mangrove</name>
    <dbReference type="NCBI Taxonomy" id="61149"/>
    <lineage>
        <taxon>Eukaryota</taxon>
        <taxon>Viridiplantae</taxon>
        <taxon>Streptophyta</taxon>
        <taxon>Embryophyta</taxon>
        <taxon>Tracheophyta</taxon>
        <taxon>Spermatophyta</taxon>
        <taxon>Magnoliopsida</taxon>
        <taxon>eudicotyledons</taxon>
        <taxon>Gunneridae</taxon>
        <taxon>Pentapetalae</taxon>
        <taxon>rosids</taxon>
        <taxon>fabids</taxon>
        <taxon>Malpighiales</taxon>
        <taxon>Rhizophoraceae</taxon>
        <taxon>Rhizophora</taxon>
    </lineage>
</organism>
<protein>
    <submittedName>
        <fullName evidence="1">Uncharacterized protein</fullName>
    </submittedName>
</protein>
<evidence type="ECO:0000313" key="1">
    <source>
        <dbReference type="EMBL" id="MBX67999.1"/>
    </source>
</evidence>
<dbReference type="EMBL" id="GGEC01087515">
    <property type="protein sequence ID" value="MBX67999.1"/>
    <property type="molecule type" value="Transcribed_RNA"/>
</dbReference>
<dbReference type="AlphaFoldDB" id="A0A2P2QLX4"/>